<reference evidence="1 2" key="1">
    <citation type="journal article" date="2018" name="Nat. Biotechnol.">
        <title>A standardized bacterial taxonomy based on genome phylogeny substantially revises the tree of life.</title>
        <authorList>
            <person name="Parks D.H."/>
            <person name="Chuvochina M."/>
            <person name="Waite D.W."/>
            <person name="Rinke C."/>
            <person name="Skarshewski A."/>
            <person name="Chaumeil P.A."/>
            <person name="Hugenholtz P."/>
        </authorList>
    </citation>
    <scope>NUCLEOTIDE SEQUENCE [LARGE SCALE GENOMIC DNA]</scope>
    <source>
        <strain evidence="1">UBA8672</strain>
    </source>
</reference>
<dbReference type="AlphaFoldDB" id="A0A3D5QDB5"/>
<sequence>MANGYRNWKFGTKYTPANKLGVTVAFLLPGFKNKLEKDFRSLPKAKSGERLLDVGSGNGRFLEIAQDLGYETYGVDPDPKVVESAVSRGLNVRLGGIEEYEDMLETFDVITMNHVIEHVHDPYKTLLSIYRLLKPGGFLWLSTPNIMSFGYKKYKHNWRGLEPPRHLHIFNWDSLINLLKKSGFNPIEKITNNKNYPNVAEKSQALSKGIDPYSLTKISLKYRLKGLLIGVRTYFNFHNTEFITLKAYKDAEVENGNVSFKKI</sequence>
<evidence type="ECO:0000313" key="2">
    <source>
        <dbReference type="Proteomes" id="UP000262325"/>
    </source>
</evidence>
<dbReference type="PANTHER" id="PTHR43861">
    <property type="entry name" value="TRANS-ACONITATE 2-METHYLTRANSFERASE-RELATED"/>
    <property type="match status" value="1"/>
</dbReference>
<dbReference type="SUPFAM" id="SSF53335">
    <property type="entry name" value="S-adenosyl-L-methionine-dependent methyltransferases"/>
    <property type="match status" value="1"/>
</dbReference>
<protein>
    <recommendedName>
        <fullName evidence="3">Class I SAM-dependent methyltransferase</fullName>
    </recommendedName>
</protein>
<dbReference type="Proteomes" id="UP000262325">
    <property type="component" value="Unassembled WGS sequence"/>
</dbReference>
<dbReference type="InterPro" id="IPR029063">
    <property type="entry name" value="SAM-dependent_MTases_sf"/>
</dbReference>
<name>A0A3D5QDB5_FLESI</name>
<dbReference type="CDD" id="cd02440">
    <property type="entry name" value="AdoMet_MTases"/>
    <property type="match status" value="1"/>
</dbReference>
<gene>
    <name evidence="1" type="ORF">DHM44_05680</name>
</gene>
<comment type="caution">
    <text evidence="1">The sequence shown here is derived from an EMBL/GenBank/DDBJ whole genome shotgun (WGS) entry which is preliminary data.</text>
</comment>
<evidence type="ECO:0008006" key="3">
    <source>
        <dbReference type="Google" id="ProtNLM"/>
    </source>
</evidence>
<dbReference type="Gene3D" id="3.40.50.150">
    <property type="entry name" value="Vaccinia Virus protein VP39"/>
    <property type="match status" value="1"/>
</dbReference>
<dbReference type="PANTHER" id="PTHR43861:SF6">
    <property type="entry name" value="METHYLTRANSFERASE TYPE 11"/>
    <property type="match status" value="1"/>
</dbReference>
<dbReference type="EMBL" id="DPPF01000111">
    <property type="protein sequence ID" value="HCW93152.1"/>
    <property type="molecule type" value="Genomic_DNA"/>
</dbReference>
<evidence type="ECO:0000313" key="1">
    <source>
        <dbReference type="EMBL" id="HCW93152.1"/>
    </source>
</evidence>
<dbReference type="Pfam" id="PF13489">
    <property type="entry name" value="Methyltransf_23"/>
    <property type="match status" value="1"/>
</dbReference>
<accession>A0A3D5QDB5</accession>
<proteinExistence type="predicted"/>
<organism evidence="1 2">
    <name type="scientific">Flexistipes sinusarabici</name>
    <dbReference type="NCBI Taxonomy" id="2352"/>
    <lineage>
        <taxon>Bacteria</taxon>
        <taxon>Pseudomonadati</taxon>
        <taxon>Deferribacterota</taxon>
        <taxon>Deferribacteres</taxon>
        <taxon>Deferribacterales</taxon>
        <taxon>Flexistipitaceae</taxon>
        <taxon>Flexistipes</taxon>
    </lineage>
</organism>